<keyword evidence="9 12" id="KW-0472">Membrane</keyword>
<comment type="subcellular location">
    <subcellularLocation>
        <location evidence="1 12">Mitochondrion inner membrane</location>
        <topology evidence="1 12">Multi-pass membrane protein</topology>
    </subcellularLocation>
</comment>
<evidence type="ECO:0000256" key="11">
    <source>
        <dbReference type="PIRSR" id="PIRSR607992-2"/>
    </source>
</evidence>
<keyword evidence="4" id="KW-0812">Transmembrane</keyword>
<keyword evidence="11" id="KW-0408">Iron</keyword>
<evidence type="ECO:0000313" key="13">
    <source>
        <dbReference type="EMBL" id="KDR79801.1"/>
    </source>
</evidence>
<feature type="binding site" description="axial binding residue" evidence="11">
    <location>
        <position position="107"/>
    </location>
    <ligand>
        <name>heme b</name>
        <dbReference type="ChEBI" id="CHEBI:60344"/>
        <note>ligand shared with SDHC</note>
    </ligand>
    <ligandPart>
        <name>Fe</name>
        <dbReference type="ChEBI" id="CHEBI:18248"/>
    </ligandPart>
</feature>
<keyword evidence="14" id="KW-1185">Reference proteome</keyword>
<dbReference type="CDD" id="cd03496">
    <property type="entry name" value="SQR_TypeC_CybS"/>
    <property type="match status" value="1"/>
</dbReference>
<protein>
    <recommendedName>
        <fullName evidence="12">Succinate dehydrogenase [ubiquinone] cytochrome b small subunit</fullName>
    </recommendedName>
</protein>
<dbReference type="PANTHER" id="PTHR13337">
    <property type="entry name" value="SUCCINATE DEHYDROGENASE"/>
    <property type="match status" value="1"/>
</dbReference>
<evidence type="ECO:0000256" key="2">
    <source>
        <dbReference type="ARBA" id="ARBA00007294"/>
    </source>
</evidence>
<dbReference type="EMBL" id="KL142372">
    <property type="protein sequence ID" value="KDR79801.1"/>
    <property type="molecule type" value="Genomic_DNA"/>
</dbReference>
<gene>
    <name evidence="13" type="ORF">GALMADRAFT_241884</name>
</gene>
<keyword evidence="5 12" id="KW-0999">Mitochondrion inner membrane</keyword>
<evidence type="ECO:0000256" key="3">
    <source>
        <dbReference type="ARBA" id="ARBA00022448"/>
    </source>
</evidence>
<dbReference type="GO" id="GO:0098796">
    <property type="term" value="C:membrane protein complex"/>
    <property type="evidence" value="ECO:0007669"/>
    <property type="project" value="UniProtKB-ARBA"/>
</dbReference>
<sequence>MSSNLVLRSTLPRALARRMVARSAIQARYATSEATQMQYVPGGPILQGTVNDPTSFPAPSRIHGSYHWAFERLLSASLVPLTAAAFFTTGSNYPVIDGLLGVSLIMHSHIGFDSMVVDYLHPRKFPVIGRVATWALRTATVATLVGVYQFNTNDIGLTELIAKAWTA</sequence>
<evidence type="ECO:0000256" key="6">
    <source>
        <dbReference type="ARBA" id="ARBA00022946"/>
    </source>
</evidence>
<name>A0A067T9I6_GALM3</name>
<dbReference type="GO" id="GO:0006099">
    <property type="term" value="P:tricarboxylic acid cycle"/>
    <property type="evidence" value="ECO:0007669"/>
    <property type="project" value="TreeGrafter"/>
</dbReference>
<organism evidence="13 14">
    <name type="scientific">Galerina marginata (strain CBS 339.88)</name>
    <dbReference type="NCBI Taxonomy" id="685588"/>
    <lineage>
        <taxon>Eukaryota</taxon>
        <taxon>Fungi</taxon>
        <taxon>Dikarya</taxon>
        <taxon>Basidiomycota</taxon>
        <taxon>Agaricomycotina</taxon>
        <taxon>Agaricomycetes</taxon>
        <taxon>Agaricomycetidae</taxon>
        <taxon>Agaricales</taxon>
        <taxon>Agaricineae</taxon>
        <taxon>Strophariaceae</taxon>
        <taxon>Galerina</taxon>
    </lineage>
</organism>
<evidence type="ECO:0000256" key="5">
    <source>
        <dbReference type="ARBA" id="ARBA00022792"/>
    </source>
</evidence>
<dbReference type="InterPro" id="IPR007992">
    <property type="entry name" value="CybS"/>
</dbReference>
<keyword evidence="11" id="KW-0479">Metal-binding</keyword>
<dbReference type="PANTHER" id="PTHR13337:SF2">
    <property type="entry name" value="SUCCINATE DEHYDROGENASE [UBIQUINONE] CYTOCHROME B SMALL SUBUNIT, MITOCHONDRIAL"/>
    <property type="match status" value="1"/>
</dbReference>
<dbReference type="OrthoDB" id="18577at2759"/>
<dbReference type="GO" id="GO:0020037">
    <property type="term" value="F:heme binding"/>
    <property type="evidence" value="ECO:0007669"/>
    <property type="project" value="TreeGrafter"/>
</dbReference>
<keyword evidence="6 12" id="KW-0809">Transit peptide</keyword>
<evidence type="ECO:0000256" key="7">
    <source>
        <dbReference type="ARBA" id="ARBA00022989"/>
    </source>
</evidence>
<feature type="binding site" evidence="10">
    <location>
        <position position="119"/>
    </location>
    <ligand>
        <name>a ubiquinone</name>
        <dbReference type="ChEBI" id="CHEBI:16389"/>
        <note>ligand shared with IP/SDHB</note>
    </ligand>
</feature>
<proteinExistence type="inferred from homology"/>
<accession>A0A067T9I6</accession>
<dbReference type="AlphaFoldDB" id="A0A067T9I6"/>
<dbReference type="GO" id="GO:0048039">
    <property type="term" value="F:ubiquinone binding"/>
    <property type="evidence" value="ECO:0007669"/>
    <property type="project" value="TreeGrafter"/>
</dbReference>
<dbReference type="GO" id="GO:0005743">
    <property type="term" value="C:mitochondrial inner membrane"/>
    <property type="evidence" value="ECO:0007669"/>
    <property type="project" value="UniProtKB-SubCell"/>
</dbReference>
<evidence type="ECO:0000256" key="4">
    <source>
        <dbReference type="ARBA" id="ARBA00022692"/>
    </source>
</evidence>
<comment type="similarity">
    <text evidence="2 12">Belongs to the CybS family.</text>
</comment>
<dbReference type="STRING" id="685588.A0A067T9I6"/>
<evidence type="ECO:0000256" key="9">
    <source>
        <dbReference type="ARBA" id="ARBA00023136"/>
    </source>
</evidence>
<dbReference type="Gene3D" id="1.20.1300.10">
    <property type="entry name" value="Fumarate reductase/succinate dehydrogenase, transmembrane subunit"/>
    <property type="match status" value="1"/>
</dbReference>
<reference evidence="14" key="1">
    <citation type="journal article" date="2014" name="Proc. Natl. Acad. Sci. U.S.A.">
        <title>Extensive sampling of basidiomycete genomes demonstrates inadequacy of the white-rot/brown-rot paradigm for wood decay fungi.</title>
        <authorList>
            <person name="Riley R."/>
            <person name="Salamov A.A."/>
            <person name="Brown D.W."/>
            <person name="Nagy L.G."/>
            <person name="Floudas D."/>
            <person name="Held B.W."/>
            <person name="Levasseur A."/>
            <person name="Lombard V."/>
            <person name="Morin E."/>
            <person name="Otillar R."/>
            <person name="Lindquist E.A."/>
            <person name="Sun H."/>
            <person name="LaButti K.M."/>
            <person name="Schmutz J."/>
            <person name="Jabbour D."/>
            <person name="Luo H."/>
            <person name="Baker S.E."/>
            <person name="Pisabarro A.G."/>
            <person name="Walton J.D."/>
            <person name="Blanchette R.A."/>
            <person name="Henrissat B."/>
            <person name="Martin F."/>
            <person name="Cullen D."/>
            <person name="Hibbett D.S."/>
            <person name="Grigoriev I.V."/>
        </authorList>
    </citation>
    <scope>NUCLEOTIDE SEQUENCE [LARGE SCALE GENOMIC DNA]</scope>
    <source>
        <strain evidence="14">CBS 339.88</strain>
    </source>
</reference>
<keyword evidence="7" id="KW-1133">Transmembrane helix</keyword>
<dbReference type="SUPFAM" id="SSF81343">
    <property type="entry name" value="Fumarate reductase respiratory complex transmembrane subunits"/>
    <property type="match status" value="1"/>
</dbReference>
<evidence type="ECO:0000256" key="10">
    <source>
        <dbReference type="PIRSR" id="PIRSR607992-1"/>
    </source>
</evidence>
<dbReference type="GO" id="GO:0046872">
    <property type="term" value="F:metal ion binding"/>
    <property type="evidence" value="ECO:0007669"/>
    <property type="project" value="UniProtKB-KW"/>
</dbReference>
<evidence type="ECO:0000313" key="14">
    <source>
        <dbReference type="Proteomes" id="UP000027222"/>
    </source>
</evidence>
<evidence type="ECO:0000256" key="12">
    <source>
        <dbReference type="RuleBase" id="RU364031"/>
    </source>
</evidence>
<keyword evidence="3" id="KW-0813">Transport</keyword>
<dbReference type="InterPro" id="IPR034804">
    <property type="entry name" value="SQR/QFR_C/D"/>
</dbReference>
<dbReference type="FunFam" id="1.20.1300.10:FF:000007">
    <property type="entry name" value="Succinate dehydrogenase [ubiquinone] cytochrome b small subunit"/>
    <property type="match status" value="1"/>
</dbReference>
<dbReference type="HOGENOM" id="CLU_096618_0_2_1"/>
<dbReference type="Proteomes" id="UP000027222">
    <property type="component" value="Unassembled WGS sequence"/>
</dbReference>
<dbReference type="GO" id="GO:0006121">
    <property type="term" value="P:mitochondrial electron transport, succinate to ubiquinone"/>
    <property type="evidence" value="ECO:0007669"/>
    <property type="project" value="TreeGrafter"/>
</dbReference>
<keyword evidence="8 12" id="KW-0496">Mitochondrion</keyword>
<dbReference type="Pfam" id="PF05328">
    <property type="entry name" value="CybS"/>
    <property type="match status" value="1"/>
</dbReference>
<evidence type="ECO:0000256" key="8">
    <source>
        <dbReference type="ARBA" id="ARBA00023128"/>
    </source>
</evidence>
<evidence type="ECO:0000256" key="1">
    <source>
        <dbReference type="ARBA" id="ARBA00004448"/>
    </source>
</evidence>